<protein>
    <submittedName>
        <fullName evidence="1">DUF2515 domain-containing protein</fullName>
    </submittedName>
</protein>
<keyword evidence="2" id="KW-1185">Reference proteome</keyword>
<evidence type="ECO:0000313" key="1">
    <source>
        <dbReference type="EMBL" id="GAA0347951.1"/>
    </source>
</evidence>
<evidence type="ECO:0000313" key="2">
    <source>
        <dbReference type="Proteomes" id="UP001500782"/>
    </source>
</evidence>
<name>A0ABN0WVN9_9BACI</name>
<dbReference type="Pfam" id="PF10720">
    <property type="entry name" value="DUF2515"/>
    <property type="match status" value="1"/>
</dbReference>
<dbReference type="RefSeq" id="WP_343804037.1">
    <property type="nucleotide sequence ID" value="NZ_BAAADJ010000064.1"/>
</dbReference>
<dbReference type="EMBL" id="BAAADJ010000064">
    <property type="protein sequence ID" value="GAA0347951.1"/>
    <property type="molecule type" value="Genomic_DNA"/>
</dbReference>
<reference evidence="1 2" key="1">
    <citation type="journal article" date="2019" name="Int. J. Syst. Evol. Microbiol.">
        <title>The Global Catalogue of Microorganisms (GCM) 10K type strain sequencing project: providing services to taxonomists for standard genome sequencing and annotation.</title>
        <authorList>
            <consortium name="The Broad Institute Genomics Platform"/>
            <consortium name="The Broad Institute Genome Sequencing Center for Infectious Disease"/>
            <person name="Wu L."/>
            <person name="Ma J."/>
        </authorList>
    </citation>
    <scope>NUCLEOTIDE SEQUENCE [LARGE SCALE GENOMIC DNA]</scope>
    <source>
        <strain evidence="1 2">JCM 9731</strain>
    </source>
</reference>
<gene>
    <name evidence="1" type="ORF">GCM10008967_42840</name>
</gene>
<comment type="caution">
    <text evidence="1">The sequence shown here is derived from an EMBL/GenBank/DDBJ whole genome shotgun (WGS) entry which is preliminary data.</text>
</comment>
<dbReference type="InterPro" id="IPR019658">
    <property type="entry name" value="DUF2515"/>
</dbReference>
<organism evidence="1 2">
    <name type="scientific">Bacillus carboniphilus</name>
    <dbReference type="NCBI Taxonomy" id="86663"/>
    <lineage>
        <taxon>Bacteria</taxon>
        <taxon>Bacillati</taxon>
        <taxon>Bacillota</taxon>
        <taxon>Bacilli</taxon>
        <taxon>Bacillales</taxon>
        <taxon>Bacillaceae</taxon>
        <taxon>Bacillus</taxon>
    </lineage>
</organism>
<sequence>MNIYPILQKLNNQFNRLTDGEVFELIQHQVRTANQDNISRTKAYRSFFQEYPEIKWAFLASMVSRNAGWNMCDLEGEWYPKILSPSFRYQLFLTYERANWLIFQDAYPQLLTYHYMTLLNRDLFHLLPKFHVSQFMGREWEHFKVYKDQNRLLYALIVNEQHLIQKPVIEDPILKHRVFKTKMFSLQDFFHYSCVLFPTLTGELYGASVTRFRDHRERIKLGKKLAFILFKPGLFPYFIAFSNEVEPTGSRWEYEQFQANKRFNHTPILRTTYPIIPHHVHQKSIVYWEKYYKVKKGWRDVEKPSNDIRLTDWYESKRHEVTAAISIEQVYHYRKRQKK</sequence>
<accession>A0ABN0WVN9</accession>
<dbReference type="Proteomes" id="UP001500782">
    <property type="component" value="Unassembled WGS sequence"/>
</dbReference>
<proteinExistence type="predicted"/>